<evidence type="ECO:0000313" key="4">
    <source>
        <dbReference type="EMBL" id="OFV67950.1"/>
    </source>
</evidence>
<dbReference type="Gene3D" id="2.40.50.100">
    <property type="match status" value="1"/>
</dbReference>
<dbReference type="InterPro" id="IPR012340">
    <property type="entry name" value="NA-bd_OB-fold"/>
</dbReference>
<comment type="subcellular location">
    <subcellularLocation>
        <location evidence="2">Cytoplasm</location>
    </subcellularLocation>
</comment>
<dbReference type="InterPro" id="IPR030850">
    <property type="entry name" value="Exosome_Csl4_arc"/>
</dbReference>
<dbReference type="PANTHER" id="PTHR12686">
    <property type="entry name" value="3'-5' EXORIBONUCLEASE CSL4-RELATED"/>
    <property type="match status" value="1"/>
</dbReference>
<proteinExistence type="inferred from homology"/>
<dbReference type="Gene3D" id="2.20.70.10">
    <property type="match status" value="1"/>
</dbReference>
<keyword evidence="2" id="KW-0479">Metal-binding</keyword>
<reference evidence="4" key="1">
    <citation type="submission" date="2016-05" db="EMBL/GenBank/DDBJ databases">
        <title>Microbial consortia oxidize butane by reversing methanogenesis.</title>
        <authorList>
            <person name="Laso-Perez R."/>
            <person name="Richter M."/>
            <person name="Wegener G."/>
            <person name="Musat F."/>
        </authorList>
    </citation>
    <scope>NUCLEOTIDE SEQUENCE [LARGE SCALE GENOMIC DNA]</scope>
    <source>
        <strain evidence="4">BOX2</strain>
    </source>
</reference>
<feature type="binding site" evidence="2">
    <location>
        <position position="183"/>
    </location>
    <ligand>
        <name>Zn(2+)</name>
        <dbReference type="ChEBI" id="CHEBI:29105"/>
    </ligand>
</feature>
<feature type="binding site" evidence="2">
    <location>
        <position position="180"/>
    </location>
    <ligand>
        <name>Zn(2+)</name>
        <dbReference type="ChEBI" id="CHEBI:29105"/>
    </ligand>
</feature>
<dbReference type="EMBL" id="LYOS01000002">
    <property type="protein sequence ID" value="OFV67950.1"/>
    <property type="molecule type" value="Genomic_DNA"/>
</dbReference>
<feature type="domain" description="Exosome complex component N-terminal" evidence="3">
    <location>
        <begin position="20"/>
        <end position="54"/>
    </location>
</feature>
<dbReference type="Gene3D" id="2.40.50.140">
    <property type="entry name" value="Nucleic acid-binding proteins"/>
    <property type="match status" value="1"/>
</dbReference>
<keyword evidence="2" id="KW-0862">Zinc</keyword>
<evidence type="ECO:0000259" key="3">
    <source>
        <dbReference type="Pfam" id="PF14382"/>
    </source>
</evidence>
<gene>
    <name evidence="2" type="primary">csl4</name>
    <name evidence="4" type="ORF">SCAL_000590</name>
</gene>
<dbReference type="GO" id="GO:0005737">
    <property type="term" value="C:cytoplasm"/>
    <property type="evidence" value="ECO:0007669"/>
    <property type="project" value="UniProtKB-SubCell"/>
</dbReference>
<evidence type="ECO:0000256" key="2">
    <source>
        <dbReference type="HAMAP-Rule" id="MF_00975"/>
    </source>
</evidence>
<dbReference type="InterPro" id="IPR039771">
    <property type="entry name" value="Csl4"/>
</dbReference>
<dbReference type="Proteomes" id="UP000186940">
    <property type="component" value="Unassembled WGS sequence"/>
</dbReference>
<feature type="binding site" evidence="2">
    <location>
        <position position="164"/>
    </location>
    <ligand>
        <name>Zn(2+)</name>
        <dbReference type="ChEBI" id="CHEBI:29105"/>
    </ligand>
</feature>
<dbReference type="PANTHER" id="PTHR12686:SF8">
    <property type="entry name" value="EXOSOME COMPLEX COMPONENT CSL4"/>
    <property type="match status" value="1"/>
</dbReference>
<keyword evidence="1 2" id="KW-0271">Exosome</keyword>
<dbReference type="STRING" id="1838285.SCAL_000590"/>
<dbReference type="HAMAP" id="MF_00975">
    <property type="entry name" value="Exosome_Csl4"/>
    <property type="match status" value="1"/>
</dbReference>
<feature type="binding site" evidence="2">
    <location>
        <position position="167"/>
    </location>
    <ligand>
        <name>Zn(2+)</name>
        <dbReference type="ChEBI" id="CHEBI:29105"/>
    </ligand>
</feature>
<evidence type="ECO:0000313" key="5">
    <source>
        <dbReference type="Proteomes" id="UP000186940"/>
    </source>
</evidence>
<name>A0A1F2P9A3_9EURY</name>
<protein>
    <recommendedName>
        <fullName evidence="2">Exosome complex component Csl4</fullName>
    </recommendedName>
</protein>
<dbReference type="GO" id="GO:0000178">
    <property type="term" value="C:exosome (RNase complex)"/>
    <property type="evidence" value="ECO:0007669"/>
    <property type="project" value="UniProtKB-KW"/>
</dbReference>
<comment type="caution">
    <text evidence="4">The sequence shown here is derived from an EMBL/GenBank/DDBJ whole genome shotgun (WGS) entry which is preliminary data.</text>
</comment>
<dbReference type="GO" id="GO:0006401">
    <property type="term" value="P:RNA catabolic process"/>
    <property type="evidence" value="ECO:0007669"/>
    <property type="project" value="UniProtKB-UniRule"/>
</dbReference>
<dbReference type="PATRIC" id="fig|1838285.3.peg.599"/>
<dbReference type="SUPFAM" id="SSF50249">
    <property type="entry name" value="Nucleic acid-binding proteins"/>
    <property type="match status" value="1"/>
</dbReference>
<dbReference type="GO" id="GO:0008270">
    <property type="term" value="F:zinc ion binding"/>
    <property type="evidence" value="ECO:0007669"/>
    <property type="project" value="UniProtKB-UniRule"/>
</dbReference>
<keyword evidence="5" id="KW-1185">Reference proteome</keyword>
<dbReference type="InterPro" id="IPR025721">
    <property type="entry name" value="Exosome_cplx_N_dom"/>
</dbReference>
<dbReference type="GO" id="GO:0006396">
    <property type="term" value="P:RNA processing"/>
    <property type="evidence" value="ECO:0007669"/>
    <property type="project" value="InterPro"/>
</dbReference>
<sequence length="200" mass="21661">MVDGEGVAATEPKAERAKTVLPGDIIGISEEYTTGEGAFDEKGNIYATIVGTVVEDPKKRVIGVKPLCDAPPVIKRGDIVYGTVSGIKSSVVLVDLAFIEGSENREIAGDIMAAIHVSNVKKSYVSDLKHEFGYQDIIKGRILDPATLRIDTTHPRHGVIKAFCSKCKVGMIRKNKVLECPECERTETRKISSDYGKGLV</sequence>
<organism evidence="4 5">
    <name type="scientific">Candidatus Syntropharchaeum caldarium</name>
    <dbReference type="NCBI Taxonomy" id="1838285"/>
    <lineage>
        <taxon>Archaea</taxon>
        <taxon>Methanobacteriati</taxon>
        <taxon>Methanobacteriota</taxon>
        <taxon>Stenosarchaea group</taxon>
        <taxon>Methanomicrobia</taxon>
        <taxon>Methanosarcinales</taxon>
        <taxon>ANME-2 cluster</taxon>
        <taxon>Candidatus Syntropharchaeum</taxon>
    </lineage>
</organism>
<dbReference type="AlphaFoldDB" id="A0A1F2P9A3"/>
<dbReference type="NCBIfam" id="NF034126">
    <property type="entry name" value="PRK09521.1"/>
    <property type="match status" value="1"/>
</dbReference>
<comment type="similarity">
    <text evidence="2">Belongs to the CSL4 family.</text>
</comment>
<keyword evidence="2" id="KW-0963">Cytoplasm</keyword>
<comment type="subunit">
    <text evidence="2">Component of the archaeal exosome complex. Forms a trimer of Rrp4 and/or Csl4 subunits. The trimer associates with an hexameric ring-like arrangement composed of 3 Rrp41-Rrp42 heterodimers. Interacts with DnaG.</text>
</comment>
<evidence type="ECO:0000256" key="1">
    <source>
        <dbReference type="ARBA" id="ARBA00022835"/>
    </source>
</evidence>
<accession>A0A1F2P9A3</accession>
<dbReference type="SUPFAM" id="SSF110324">
    <property type="entry name" value="Ribosomal L27 protein-like"/>
    <property type="match status" value="1"/>
</dbReference>
<comment type="function">
    <text evidence="2">Non-catalytic component of the exosome, which is a complex involved in RNA degradation. Increases the RNA binding and the efficiency of RNA degradation. Helpful for the interaction of the exosome with A-poor RNAs.</text>
</comment>
<dbReference type="Pfam" id="PF14382">
    <property type="entry name" value="ECR1_N"/>
    <property type="match status" value="1"/>
</dbReference>